<feature type="signal peptide" evidence="2">
    <location>
        <begin position="1"/>
        <end position="23"/>
    </location>
</feature>
<evidence type="ECO:0000313" key="6">
    <source>
        <dbReference type="Proteomes" id="UP001597180"/>
    </source>
</evidence>
<evidence type="ECO:0000256" key="1">
    <source>
        <dbReference type="SAM" id="MobiDB-lite"/>
    </source>
</evidence>
<dbReference type="InterPro" id="IPR051465">
    <property type="entry name" value="Cell_Envelope_Struct_Comp"/>
</dbReference>
<dbReference type="PROSITE" id="PS51272">
    <property type="entry name" value="SLH"/>
    <property type="match status" value="3"/>
</dbReference>
<protein>
    <submittedName>
        <fullName evidence="5">S-layer homology domain-containing protein</fullName>
    </submittedName>
</protein>
<dbReference type="RefSeq" id="WP_345594716.1">
    <property type="nucleotide sequence ID" value="NZ_BAABJG010000055.1"/>
</dbReference>
<dbReference type="CDD" id="cd00198">
    <property type="entry name" value="vWFA"/>
    <property type="match status" value="1"/>
</dbReference>
<dbReference type="InterPro" id="IPR036465">
    <property type="entry name" value="vWFA_dom_sf"/>
</dbReference>
<dbReference type="InterPro" id="IPR001119">
    <property type="entry name" value="SLH_dom"/>
</dbReference>
<feature type="compositionally biased region" description="Basic and acidic residues" evidence="1">
    <location>
        <begin position="216"/>
        <end position="226"/>
    </location>
</feature>
<name>A0ABW3UIQ0_9BACL</name>
<dbReference type="Pfam" id="PF00395">
    <property type="entry name" value="SLH"/>
    <property type="match status" value="3"/>
</dbReference>
<keyword evidence="6" id="KW-1185">Reference proteome</keyword>
<organism evidence="5 6">
    <name type="scientific">Paenibacillus vulneris</name>
    <dbReference type="NCBI Taxonomy" id="1133364"/>
    <lineage>
        <taxon>Bacteria</taxon>
        <taxon>Bacillati</taxon>
        <taxon>Bacillota</taxon>
        <taxon>Bacilli</taxon>
        <taxon>Bacillales</taxon>
        <taxon>Paenibacillaceae</taxon>
        <taxon>Paenibacillus</taxon>
    </lineage>
</organism>
<dbReference type="PANTHER" id="PTHR43308">
    <property type="entry name" value="OUTER MEMBRANE PROTEIN ALPHA-RELATED"/>
    <property type="match status" value="1"/>
</dbReference>
<dbReference type="SMART" id="SM00327">
    <property type="entry name" value="VWA"/>
    <property type="match status" value="1"/>
</dbReference>
<feature type="domain" description="SLH" evidence="4">
    <location>
        <begin position="92"/>
        <end position="155"/>
    </location>
</feature>
<dbReference type="SUPFAM" id="SSF53300">
    <property type="entry name" value="vWA-like"/>
    <property type="match status" value="1"/>
</dbReference>
<sequence>MQLKKMLASALICCLTVGSGWTAAGAEGTGRTFADVDGHWSKAEIEYLSGKGIIDGVEKDGKLWILPDKTITRAEYVKILVGALNKKSADPQTASFRDVSADHWAFKYVETAKKEGLVDGYEDGAFKPDAEITRAELAALLVRAYQLKEKPDQTVVFEDVSTSNWAYSVILAAASNKLFEGTVENGKTWFKPAAAATRAESMTVIARYMKQLEASAAKETDEKKDPVTTPDTTTPGTSGSTGSSSGSGSGGGGSRPSSGSGVNLSFSGADLVATIGKGNPIAGTDGQGNSVELTGLSLSGFRGSAGSISVEALPQANVFKNANTVVPGIVGPVIEFSTNGIPFNSATLSFQIQSTGSSQNLVAAYYNETANKFEFLNTTNAGDGTLSFVTNHNSKYVLIDKLAWEQAWKNNLSVTSGVYKPYVDYAFIIDSSGSMSWTDPNDLRKKAVTDLVYSLNYNPNSSFVTETVTVLGSVYTNTVHSESDRAAIIDFDSWAQVYSTFSADGATVAGAVYQIDSSGGTNIFAGLKLAYEQFEQHGDPNHRFVAVLLTDGQDQDPKGTKDWNMIQSAYGKGVTLVTMGLSSEVDRLYLEKMALLGGGQYFQVLTAEELEASFRTVVETTRHNEFVDADQDGLDDYYEVTGMLLENGMLIKTSIDPVNGKDTDGDGFTDGEEMGQPEDVVITADMVPAGSDLVGKTVKMFKHMKSSPTDPNDKP</sequence>
<dbReference type="PANTHER" id="PTHR43308:SF5">
    <property type="entry name" value="S-LAYER PROTEIN _ PEPTIDOGLYCAN ENDO-BETA-N-ACETYLGLUCOSAMINIDASE"/>
    <property type="match status" value="1"/>
</dbReference>
<evidence type="ECO:0000256" key="2">
    <source>
        <dbReference type="SAM" id="SignalP"/>
    </source>
</evidence>
<feature type="domain" description="SLH" evidence="4">
    <location>
        <begin position="28"/>
        <end position="91"/>
    </location>
</feature>
<proteinExistence type="predicted"/>
<evidence type="ECO:0000313" key="5">
    <source>
        <dbReference type="EMBL" id="MFD1219736.1"/>
    </source>
</evidence>
<dbReference type="InterPro" id="IPR002035">
    <property type="entry name" value="VWF_A"/>
</dbReference>
<feature type="domain" description="VWFA" evidence="3">
    <location>
        <begin position="424"/>
        <end position="621"/>
    </location>
</feature>
<evidence type="ECO:0000259" key="4">
    <source>
        <dbReference type="PROSITE" id="PS51272"/>
    </source>
</evidence>
<dbReference type="Proteomes" id="UP001597180">
    <property type="component" value="Unassembled WGS sequence"/>
</dbReference>
<feature type="region of interest" description="Disordered" evidence="1">
    <location>
        <begin position="216"/>
        <end position="261"/>
    </location>
</feature>
<dbReference type="Gene3D" id="3.40.50.410">
    <property type="entry name" value="von Willebrand factor, type A domain"/>
    <property type="match status" value="1"/>
</dbReference>
<feature type="compositionally biased region" description="Gly residues" evidence="1">
    <location>
        <begin position="245"/>
        <end position="254"/>
    </location>
</feature>
<evidence type="ECO:0000259" key="3">
    <source>
        <dbReference type="PROSITE" id="PS50234"/>
    </source>
</evidence>
<dbReference type="Pfam" id="PF00092">
    <property type="entry name" value="VWA"/>
    <property type="match status" value="1"/>
</dbReference>
<dbReference type="PROSITE" id="PS50234">
    <property type="entry name" value="VWFA"/>
    <property type="match status" value="1"/>
</dbReference>
<dbReference type="EMBL" id="JBHTLU010000012">
    <property type="protein sequence ID" value="MFD1219736.1"/>
    <property type="molecule type" value="Genomic_DNA"/>
</dbReference>
<feature type="chain" id="PRO_5047305231" evidence="2">
    <location>
        <begin position="24"/>
        <end position="715"/>
    </location>
</feature>
<feature type="compositionally biased region" description="Low complexity" evidence="1">
    <location>
        <begin position="228"/>
        <end position="244"/>
    </location>
</feature>
<reference evidence="6" key="1">
    <citation type="journal article" date="2019" name="Int. J. Syst. Evol. Microbiol.">
        <title>The Global Catalogue of Microorganisms (GCM) 10K type strain sequencing project: providing services to taxonomists for standard genome sequencing and annotation.</title>
        <authorList>
            <consortium name="The Broad Institute Genomics Platform"/>
            <consortium name="The Broad Institute Genome Sequencing Center for Infectious Disease"/>
            <person name="Wu L."/>
            <person name="Ma J."/>
        </authorList>
    </citation>
    <scope>NUCLEOTIDE SEQUENCE [LARGE SCALE GENOMIC DNA]</scope>
    <source>
        <strain evidence="6">CCUG 53270</strain>
    </source>
</reference>
<feature type="domain" description="SLH" evidence="4">
    <location>
        <begin position="156"/>
        <end position="219"/>
    </location>
</feature>
<comment type="caution">
    <text evidence="5">The sequence shown here is derived from an EMBL/GenBank/DDBJ whole genome shotgun (WGS) entry which is preliminary data.</text>
</comment>
<keyword evidence="2" id="KW-0732">Signal</keyword>
<accession>A0ABW3UIQ0</accession>
<gene>
    <name evidence="5" type="ORF">ACFQ4B_06375</name>
</gene>